<gene>
    <name evidence="3" type="ordered locus">Ecym_8277</name>
</gene>
<dbReference type="Proteomes" id="UP000006790">
    <property type="component" value="Chromosome 8"/>
</dbReference>
<organism evidence="3 4">
    <name type="scientific">Eremothecium cymbalariae (strain CBS 270.75 / DBVPG 7215 / KCTC 17166 / NRRL Y-17582)</name>
    <name type="common">Yeast</name>
    <dbReference type="NCBI Taxonomy" id="931890"/>
    <lineage>
        <taxon>Eukaryota</taxon>
        <taxon>Fungi</taxon>
        <taxon>Dikarya</taxon>
        <taxon>Ascomycota</taxon>
        <taxon>Saccharomycotina</taxon>
        <taxon>Saccharomycetes</taxon>
        <taxon>Saccharomycetales</taxon>
        <taxon>Saccharomycetaceae</taxon>
        <taxon>Eremothecium</taxon>
    </lineage>
</organism>
<dbReference type="KEGG" id="erc:Ecym_8277"/>
<dbReference type="HOGENOM" id="CLU_304658_0_0_1"/>
<name>G8JXI5_ERECY</name>
<accession>G8JXI5</accession>
<dbReference type="AlphaFoldDB" id="G8JXI5"/>
<dbReference type="InterPro" id="IPR013665">
    <property type="entry name" value="Sfi1_dom"/>
</dbReference>
<dbReference type="InParanoid" id="G8JXI5"/>
<dbReference type="GeneID" id="11472733"/>
<evidence type="ECO:0000313" key="3">
    <source>
        <dbReference type="EMBL" id="AET41559.1"/>
    </source>
</evidence>
<evidence type="ECO:0000259" key="1">
    <source>
        <dbReference type="Pfam" id="PF08457"/>
    </source>
</evidence>
<dbReference type="InterPro" id="IPR018907">
    <property type="entry name" value="Spindle_body_associated_C_dom"/>
</dbReference>
<dbReference type="Pfam" id="PF08457">
    <property type="entry name" value="Sfi1"/>
    <property type="match status" value="1"/>
</dbReference>
<dbReference type="EMBL" id="CP002504">
    <property type="protein sequence ID" value="AET41559.1"/>
    <property type="molecule type" value="Genomic_DNA"/>
</dbReference>
<proteinExistence type="predicted"/>
<feature type="domain" description="Spindle body associated protein C-terminal" evidence="2">
    <location>
        <begin position="833"/>
        <end position="939"/>
    </location>
</feature>
<evidence type="ECO:0008006" key="5">
    <source>
        <dbReference type="Google" id="ProtNLM"/>
    </source>
</evidence>
<evidence type="ECO:0000259" key="2">
    <source>
        <dbReference type="Pfam" id="PF10638"/>
    </source>
</evidence>
<dbReference type="OMA" id="WDRATVR"/>
<feature type="domain" description="Sfi1 spindle body" evidence="1">
    <location>
        <begin position="297"/>
        <end position="814"/>
    </location>
</feature>
<dbReference type="FunCoup" id="G8JXI5">
    <property type="interactions" value="195"/>
</dbReference>
<sequence>MDDSGPSTESDVTALPDLSCSGTLEDYGSSTNDLISRDVYHSTGSLIHKSIHELMRDLRLSKNIGRYFEPSLQGHAGPEYIYWDDRFLYDNTNMLKNDIVSPIFDAEGDEENSFQPGNEEDPVIQGVFNLIQVFLLRHGLSFDFVKIFERYVKLLKESDVDPLKDQYLLAIQNALSESYEFTPVMDAIVTAFLMKPENVPMKLALMEHRHQILVLKKWFFSWRLKWSINTNLHDCEGIWNNYFLKKYLNKWSEKHKLVSEYWPEDSVNANSFRLTSLAFDLWTNKYTISQTKKKMADNFHLLTFFTRIKDVSAKMKTLDYKAKTLHSHSLISRYFLIWKLKLRNQNCKPTIGNLIQRMMLSKIEKKFMDIKELENFGSFAENSLLLRPLILKWKLKLKHHESRVQKLESLQASFIKKRAYDTWRKMFEYRERESLARVTLDNNIIKFFFQKIWSRRFSERTVLYQVVATKNEVILKSILAQWQKICVLKLKADVVYNKTVFKKTIKYMVSTSKLKKMQKLKKEQLLKNGLGFWKTRYQEEQHIKSFNRKVVERYWDHELKRKYLAFDDLLYITELSYHSNLVKSTFAYWRRKQIEKVELNEKAVIYLKLKAAQKLKRAISKTELVNFRERHFAGIASEIYIQRYFQLWHKNAIIRKGLRLEILLESFRRSQSYTIARSYLSNWKSKWEFYSRECNNIARKKTKRDLGKWLLTKFADQIELRRLWMDQADNLRISMLVLNCFMSWLERMDAIQKLSSLVQLKVEERDVNLVVKCLSRWNMKTLKFRRNQETGQMFRGRWNRALLRYIITLWKDKTEKMPKPKPNDLFKTNNDVSSGFMTPLKLDRITIPGSERMMKNKMERIKNRYRGARRAIPSPIKSSNVLGSSIKRKLSTMVNTNQPHDDAYEDDHTMTPVPKLNILQEGKKYNSSVKNLDFSRIPELDPFSVREPQNHNIPFTIGRAVLSDDTYIIDESPTKAKGRKSPLN</sequence>
<dbReference type="eggNOG" id="KOG4775">
    <property type="taxonomic scope" value="Eukaryota"/>
</dbReference>
<keyword evidence="4" id="KW-1185">Reference proteome</keyword>
<dbReference type="RefSeq" id="XP_003648376.1">
    <property type="nucleotide sequence ID" value="XM_003648328.1"/>
</dbReference>
<dbReference type="Pfam" id="PF10638">
    <property type="entry name" value="Sfi1_C"/>
    <property type="match status" value="1"/>
</dbReference>
<dbReference type="OrthoDB" id="4070448at2759"/>
<reference evidence="4" key="1">
    <citation type="journal article" date="2012" name="G3 (Bethesda)">
        <title>Pichia sorbitophila, an interspecies yeast hybrid reveals early steps of genome resolution following polyploidization.</title>
        <authorList>
            <person name="Leh Louis V."/>
            <person name="Despons L."/>
            <person name="Friedrich A."/>
            <person name="Martin T."/>
            <person name="Durrens P."/>
            <person name="Casaregola S."/>
            <person name="Neuveglise C."/>
            <person name="Fairhead C."/>
            <person name="Marck C."/>
            <person name="Cruz J.A."/>
            <person name="Straub M.L."/>
            <person name="Kugler V."/>
            <person name="Sacerdot C."/>
            <person name="Uzunov Z."/>
            <person name="Thierry A."/>
            <person name="Weiss S."/>
            <person name="Bleykasten C."/>
            <person name="De Montigny J."/>
            <person name="Jacques N."/>
            <person name="Jung P."/>
            <person name="Lemaire M."/>
            <person name="Mallet S."/>
            <person name="Morel G."/>
            <person name="Richard G.F."/>
            <person name="Sarkar A."/>
            <person name="Savel G."/>
            <person name="Schacherer J."/>
            <person name="Seret M.L."/>
            <person name="Talla E."/>
            <person name="Samson G."/>
            <person name="Jubin C."/>
            <person name="Poulain J."/>
            <person name="Vacherie B."/>
            <person name="Barbe V."/>
            <person name="Pelletier E."/>
            <person name="Sherman D.J."/>
            <person name="Westhof E."/>
            <person name="Weissenbach J."/>
            <person name="Baret P.V."/>
            <person name="Wincker P."/>
            <person name="Gaillardin C."/>
            <person name="Dujon B."/>
            <person name="Souciet J.L."/>
        </authorList>
    </citation>
    <scope>NUCLEOTIDE SEQUENCE [LARGE SCALE GENOMIC DNA]</scope>
    <source>
        <strain evidence="4">CBS 270.75 / DBVPG 7215 / KCTC 17166 / NRRL Y-17582</strain>
    </source>
</reference>
<dbReference type="STRING" id="931890.G8JXI5"/>
<evidence type="ECO:0000313" key="4">
    <source>
        <dbReference type="Proteomes" id="UP000006790"/>
    </source>
</evidence>
<protein>
    <recommendedName>
        <fullName evidence="5">Sfi1 spindle body domain-containing protein</fullName>
    </recommendedName>
</protein>